<sequence length="83" mass="8994">MDIQAVIECLGNIIILEGITGSLNTAIISGQIGIFQCLIHLFRERTNAISIFIGEQVVISFGVLFGMENLQGMDDGRVRDTGP</sequence>
<accession>A0AB33ID48</accession>
<protein>
    <submittedName>
        <fullName evidence="1">Uncharacterized protein</fullName>
    </submittedName>
</protein>
<proteinExistence type="predicted"/>
<dbReference type="Proteomes" id="UP000516424">
    <property type="component" value="Chromosome"/>
</dbReference>
<dbReference type="AlphaFoldDB" id="A0AB33ID48"/>
<name>A0AB33ID48_ACEAC</name>
<keyword evidence="2" id="KW-1185">Reference proteome</keyword>
<gene>
    <name evidence="1" type="ORF">EMQ_1115</name>
</gene>
<reference evidence="1 2" key="1">
    <citation type="journal article" date="2011" name="Microbiology">
        <title>Transcriptome response to different carbon sources in Acetobacter aceti.</title>
        <authorList>
            <person name="Sakurai K."/>
            <person name="Arai H."/>
            <person name="Ishii M."/>
            <person name="Igarashi Y."/>
        </authorList>
    </citation>
    <scope>NUCLEOTIDE SEQUENCE [LARGE SCALE GENOMIC DNA]</scope>
    <source>
        <strain evidence="1 2">NBRC 14818</strain>
    </source>
</reference>
<dbReference type="EMBL" id="AP023410">
    <property type="protein sequence ID" value="BCK75509.1"/>
    <property type="molecule type" value="Genomic_DNA"/>
</dbReference>
<evidence type="ECO:0000313" key="1">
    <source>
        <dbReference type="EMBL" id="BCK75509.1"/>
    </source>
</evidence>
<evidence type="ECO:0000313" key="2">
    <source>
        <dbReference type="Proteomes" id="UP000516424"/>
    </source>
</evidence>
<organism evidence="1 2">
    <name type="scientific">Acetobacter aceti NBRC 14818</name>
    <dbReference type="NCBI Taxonomy" id="887700"/>
    <lineage>
        <taxon>Bacteria</taxon>
        <taxon>Pseudomonadati</taxon>
        <taxon>Pseudomonadota</taxon>
        <taxon>Alphaproteobacteria</taxon>
        <taxon>Acetobacterales</taxon>
        <taxon>Acetobacteraceae</taxon>
        <taxon>Acetobacter</taxon>
        <taxon>Acetobacter subgen. Acetobacter</taxon>
    </lineage>
</organism>